<protein>
    <recommendedName>
        <fullName evidence="1">AB hydrolase-1 domain-containing protein</fullName>
    </recommendedName>
</protein>
<gene>
    <name evidence="2" type="ORF">C3942_03110</name>
</gene>
<dbReference type="PANTHER" id="PTHR43798">
    <property type="entry name" value="MONOACYLGLYCEROL LIPASE"/>
    <property type="match status" value="1"/>
</dbReference>
<name>A0A2S5TLR5_9GAMM</name>
<dbReference type="InterPro" id="IPR050266">
    <property type="entry name" value="AB_hydrolase_sf"/>
</dbReference>
<dbReference type="Gene3D" id="3.40.50.1820">
    <property type="entry name" value="alpha/beta hydrolase"/>
    <property type="match status" value="1"/>
</dbReference>
<organism evidence="2 3">
    <name type="scientific">Solimonas fluminis</name>
    <dbReference type="NCBI Taxonomy" id="2086571"/>
    <lineage>
        <taxon>Bacteria</taxon>
        <taxon>Pseudomonadati</taxon>
        <taxon>Pseudomonadota</taxon>
        <taxon>Gammaproteobacteria</taxon>
        <taxon>Nevskiales</taxon>
        <taxon>Nevskiaceae</taxon>
        <taxon>Solimonas</taxon>
    </lineage>
</organism>
<evidence type="ECO:0000313" key="3">
    <source>
        <dbReference type="Proteomes" id="UP000238220"/>
    </source>
</evidence>
<keyword evidence="3" id="KW-1185">Reference proteome</keyword>
<accession>A0A2S5TLR5</accession>
<evidence type="ECO:0000313" key="2">
    <source>
        <dbReference type="EMBL" id="PPE75887.1"/>
    </source>
</evidence>
<dbReference type="InterPro" id="IPR029058">
    <property type="entry name" value="AB_hydrolase_fold"/>
</dbReference>
<dbReference type="OrthoDB" id="7055710at2"/>
<comment type="caution">
    <text evidence="2">The sequence shown here is derived from an EMBL/GenBank/DDBJ whole genome shotgun (WGS) entry which is preliminary data.</text>
</comment>
<reference evidence="2 3" key="1">
    <citation type="submission" date="2018-02" db="EMBL/GenBank/DDBJ databases">
        <title>Genome sequencing of Solimonas sp. HR-BB.</title>
        <authorList>
            <person name="Lee Y."/>
            <person name="Jeon C.O."/>
        </authorList>
    </citation>
    <scope>NUCLEOTIDE SEQUENCE [LARGE SCALE GENOMIC DNA]</scope>
    <source>
        <strain evidence="2 3">HR-BB</strain>
    </source>
</reference>
<proteinExistence type="predicted"/>
<dbReference type="AlphaFoldDB" id="A0A2S5TLR5"/>
<dbReference type="RefSeq" id="WP_104228852.1">
    <property type="nucleotide sequence ID" value="NZ_PSNW01000001.1"/>
</dbReference>
<sequence length="312" mass="35583">MPYFQARDGARLHYLDIGRGPACVMLHAFGMRAAMWLPFVLPFAARRRFVMLDFRGFGGSRGVKPSSADALRQNADDVHDLLQHLRLERPRMVGFSIGAASGLEYQRRYGFDRISAYLHVDQTPCIANGEGWSWGLMGVDNAQAFERARELIAAFEPVDRDMPFHRLPPALQQQFWSWFGEFFENCIGQPLLKLVFRAAGGSRPGSHLLRADDWPIYLACVRAFVEQDYDFRESLRRVRIPFWVLVGRRSAVFPPEGQRRIARYVPDARVIEFRYCGHIVPVEAPGRFLYTLGRFLSAPLAPPRIAVQPEAA</sequence>
<evidence type="ECO:0000259" key="1">
    <source>
        <dbReference type="Pfam" id="PF12697"/>
    </source>
</evidence>
<dbReference type="Proteomes" id="UP000238220">
    <property type="component" value="Unassembled WGS sequence"/>
</dbReference>
<dbReference type="SUPFAM" id="SSF53474">
    <property type="entry name" value="alpha/beta-Hydrolases"/>
    <property type="match status" value="1"/>
</dbReference>
<dbReference type="GO" id="GO:0016020">
    <property type="term" value="C:membrane"/>
    <property type="evidence" value="ECO:0007669"/>
    <property type="project" value="TreeGrafter"/>
</dbReference>
<dbReference type="EMBL" id="PSNW01000001">
    <property type="protein sequence ID" value="PPE75887.1"/>
    <property type="molecule type" value="Genomic_DNA"/>
</dbReference>
<dbReference type="Pfam" id="PF12697">
    <property type="entry name" value="Abhydrolase_6"/>
    <property type="match status" value="1"/>
</dbReference>
<dbReference type="PANTHER" id="PTHR43798:SF33">
    <property type="entry name" value="HYDROLASE, PUTATIVE (AFU_ORTHOLOGUE AFUA_2G14860)-RELATED"/>
    <property type="match status" value="1"/>
</dbReference>
<feature type="domain" description="AB hydrolase-1" evidence="1">
    <location>
        <begin position="24"/>
        <end position="288"/>
    </location>
</feature>
<dbReference type="InterPro" id="IPR000073">
    <property type="entry name" value="AB_hydrolase_1"/>
</dbReference>